<evidence type="ECO:0000313" key="2">
    <source>
        <dbReference type="Proteomes" id="UP000681521"/>
    </source>
</evidence>
<proteinExistence type="predicted"/>
<dbReference type="EMBL" id="MZ182246">
    <property type="protein sequence ID" value="QVU02112.1"/>
    <property type="molecule type" value="Genomic_DNA"/>
</dbReference>
<organism evidence="1 2">
    <name type="scientific">Enterococcus phage vB_EfaS_785CS</name>
    <dbReference type="NCBI Taxonomy" id="2836121"/>
    <lineage>
        <taxon>Viruses</taxon>
        <taxon>Duplodnaviria</taxon>
        <taxon>Heunggongvirae</taxon>
        <taxon>Uroviricota</taxon>
        <taxon>Caudoviricetes</taxon>
        <taxon>Efquatrovirus</taxon>
        <taxon>Efquatrovirus LY0322</taxon>
    </lineage>
</organism>
<accession>A0A8E7D9J3</accession>
<protein>
    <submittedName>
        <fullName evidence="1">Uncharacterized protein</fullName>
    </submittedName>
</protein>
<evidence type="ECO:0000313" key="1">
    <source>
        <dbReference type="EMBL" id="QVU02112.1"/>
    </source>
</evidence>
<reference evidence="1" key="1">
    <citation type="submission" date="2021-05" db="EMBL/GenBank/DDBJ databases">
        <authorList>
            <person name="Shixuan H."/>
        </authorList>
    </citation>
    <scope>NUCLEOTIDE SEQUENCE</scope>
</reference>
<dbReference type="Proteomes" id="UP000681521">
    <property type="component" value="Segment"/>
</dbReference>
<sequence>MLFMREEIRISEIMKQSVKRLILLKRNQFLIVFYEGKRLF</sequence>
<name>A0A8E7D9J3_9CAUD</name>